<reference evidence="13 14" key="1">
    <citation type="journal article" date="2015" name="Phytopathology">
        <title>Genomes of Candidatus Liberibacter solanacearum haplotype A from New Zealand and the USA suggest significant genome plasticity in the species.</title>
        <authorList>
            <person name="Thompson S.M."/>
            <person name="Johnson C.P."/>
            <person name="Lu A.Y."/>
            <person name="Frampton R.A."/>
            <person name="Sullivan K.L."/>
            <person name="Fiers M.W."/>
            <person name="Crowhurst R.N."/>
            <person name="Pitman A.R."/>
            <person name="Scott I."/>
            <person name="Gudmestad N.C."/>
            <person name="Smith G.R."/>
        </authorList>
    </citation>
    <scope>NUCLEOTIDE SEQUENCE [LARGE SCALE GENOMIC DNA]</scope>
    <source>
        <strain evidence="13 14">LsoNZ1</strain>
    </source>
</reference>
<comment type="similarity">
    <text evidence="3 11">Belongs to the UMP kinase family.</text>
</comment>
<dbReference type="Gene3D" id="3.40.1160.10">
    <property type="entry name" value="Acetylglutamate kinase-like"/>
    <property type="match status" value="1"/>
</dbReference>
<dbReference type="FunFam" id="3.40.1160.10:FF:000001">
    <property type="entry name" value="Uridylate kinase"/>
    <property type="match status" value="1"/>
</dbReference>
<evidence type="ECO:0000256" key="7">
    <source>
        <dbReference type="ARBA" id="ARBA00022777"/>
    </source>
</evidence>
<dbReference type="PATRIC" id="fig|556287.8.peg.851"/>
<evidence type="ECO:0000256" key="2">
    <source>
        <dbReference type="ARBA" id="ARBA00004791"/>
    </source>
</evidence>
<dbReference type="HAMAP" id="MF_01220_B">
    <property type="entry name" value="PyrH_B"/>
    <property type="match status" value="1"/>
</dbReference>
<evidence type="ECO:0000256" key="11">
    <source>
        <dbReference type="HAMAP-Rule" id="MF_01220"/>
    </source>
</evidence>
<evidence type="ECO:0000313" key="14">
    <source>
        <dbReference type="Proteomes" id="UP000033731"/>
    </source>
</evidence>
<dbReference type="EC" id="2.7.4.22" evidence="11"/>
<evidence type="ECO:0000256" key="8">
    <source>
        <dbReference type="ARBA" id="ARBA00022840"/>
    </source>
</evidence>
<proteinExistence type="inferred from homology"/>
<feature type="binding site" evidence="11">
    <location>
        <position position="59"/>
    </location>
    <ligand>
        <name>ATP</name>
        <dbReference type="ChEBI" id="CHEBI:30616"/>
    </ligand>
</feature>
<keyword evidence="5 11" id="KW-0808">Transferase</keyword>
<feature type="binding site" evidence="11">
    <location>
        <position position="54"/>
    </location>
    <ligand>
        <name>UMP</name>
        <dbReference type="ChEBI" id="CHEBI:57865"/>
    </ligand>
</feature>
<dbReference type="PANTHER" id="PTHR42833">
    <property type="entry name" value="URIDYLATE KINASE"/>
    <property type="match status" value="1"/>
</dbReference>
<dbReference type="AlphaFoldDB" id="A0A094Z4R7"/>
<organism evidence="13 14">
    <name type="scientific">Candidatus Liberibacter solanacearum</name>
    <dbReference type="NCBI Taxonomy" id="556287"/>
    <lineage>
        <taxon>Bacteria</taxon>
        <taxon>Pseudomonadati</taxon>
        <taxon>Pseudomonadota</taxon>
        <taxon>Alphaproteobacteria</taxon>
        <taxon>Hyphomicrobiales</taxon>
        <taxon>Rhizobiaceae</taxon>
        <taxon>Liberibacter</taxon>
    </lineage>
</organism>
<dbReference type="Pfam" id="PF00696">
    <property type="entry name" value="AA_kinase"/>
    <property type="match status" value="1"/>
</dbReference>
<comment type="subunit">
    <text evidence="11">Homohexamer.</text>
</comment>
<dbReference type="GO" id="GO:0006225">
    <property type="term" value="P:UDP biosynthetic process"/>
    <property type="evidence" value="ECO:0007669"/>
    <property type="project" value="TreeGrafter"/>
</dbReference>
<dbReference type="UniPathway" id="UPA00159">
    <property type="reaction ID" value="UER00275"/>
</dbReference>
<evidence type="ECO:0000256" key="5">
    <source>
        <dbReference type="ARBA" id="ARBA00022679"/>
    </source>
</evidence>
<evidence type="ECO:0000259" key="12">
    <source>
        <dbReference type="Pfam" id="PF00696"/>
    </source>
</evidence>
<feature type="binding site" evidence="11">
    <location>
        <position position="174"/>
    </location>
    <ligand>
        <name>ATP</name>
        <dbReference type="ChEBI" id="CHEBI:30616"/>
    </ligand>
</feature>
<keyword evidence="9 11" id="KW-0665">Pyrimidine biosynthesis</keyword>
<comment type="catalytic activity">
    <reaction evidence="10 11">
        <text>UMP + ATP = UDP + ADP</text>
        <dbReference type="Rhea" id="RHEA:24400"/>
        <dbReference type="ChEBI" id="CHEBI:30616"/>
        <dbReference type="ChEBI" id="CHEBI:57865"/>
        <dbReference type="ChEBI" id="CHEBI:58223"/>
        <dbReference type="ChEBI" id="CHEBI:456216"/>
        <dbReference type="EC" id="2.7.4.22"/>
    </reaction>
</comment>
<protein>
    <recommendedName>
        <fullName evidence="11">Uridylate kinase</fullName>
        <shortName evidence="11">UK</shortName>
        <ecNumber evidence="11">2.7.4.22</ecNumber>
    </recommendedName>
    <alternativeName>
        <fullName evidence="11">Uridine monophosphate kinase</fullName>
        <shortName evidence="11">UMP kinase</shortName>
        <shortName evidence="11">UMPK</shortName>
    </alternativeName>
</protein>
<dbReference type="PANTHER" id="PTHR42833:SF4">
    <property type="entry name" value="URIDYLATE KINASE PUMPKIN, CHLOROPLASTIC"/>
    <property type="match status" value="1"/>
</dbReference>
<feature type="binding site" evidence="11">
    <location>
        <begin position="138"/>
        <end position="145"/>
    </location>
    <ligand>
        <name>UMP</name>
        <dbReference type="ChEBI" id="CHEBI:57865"/>
    </ligand>
</feature>
<evidence type="ECO:0000256" key="10">
    <source>
        <dbReference type="ARBA" id="ARBA00047767"/>
    </source>
</evidence>
<dbReference type="InterPro" id="IPR001048">
    <property type="entry name" value="Asp/Glu/Uridylate_kinase"/>
</dbReference>
<evidence type="ECO:0000256" key="3">
    <source>
        <dbReference type="ARBA" id="ARBA00007614"/>
    </source>
</evidence>
<keyword evidence="8 11" id="KW-0067">ATP-binding</keyword>
<dbReference type="GO" id="GO:0033862">
    <property type="term" value="F:UMP kinase activity"/>
    <property type="evidence" value="ECO:0007669"/>
    <property type="project" value="UniProtKB-EC"/>
</dbReference>
<feature type="binding site" evidence="11">
    <location>
        <position position="166"/>
    </location>
    <ligand>
        <name>ATP</name>
        <dbReference type="ChEBI" id="CHEBI:30616"/>
    </ligand>
</feature>
<dbReference type="InterPro" id="IPR011817">
    <property type="entry name" value="Uridylate_kinase"/>
</dbReference>
<comment type="function">
    <text evidence="11">Catalyzes the reversible phosphorylation of UMP to UDP.</text>
</comment>
<comment type="activity regulation">
    <text evidence="11">Allosterically activated by GTP. Inhibited by UTP.</text>
</comment>
<gene>
    <name evidence="11" type="primary">pyrH</name>
    <name evidence="13" type="ORF">DJ66_0854</name>
</gene>
<evidence type="ECO:0000256" key="6">
    <source>
        <dbReference type="ARBA" id="ARBA00022741"/>
    </source>
</evidence>
<comment type="subcellular location">
    <subcellularLocation>
        <location evidence="1 11">Cytoplasm</location>
    </subcellularLocation>
</comment>
<dbReference type="EMBL" id="JMTK01000002">
    <property type="protein sequence ID" value="KJZ82119.1"/>
    <property type="molecule type" value="Genomic_DNA"/>
</dbReference>
<comment type="caution">
    <text evidence="13">The sequence shown here is derived from an EMBL/GenBank/DDBJ whole genome shotgun (WGS) entry which is preliminary data.</text>
</comment>
<dbReference type="CDD" id="cd04254">
    <property type="entry name" value="AAK_UMPK-PyrH-Ec"/>
    <property type="match status" value="1"/>
</dbReference>
<comment type="pathway">
    <text evidence="2 11">Pyrimidine metabolism; CTP biosynthesis via de novo pathway; UDP from UMP (UMPK route): step 1/1.</text>
</comment>
<name>A0A094Z4R7_9HYPH</name>
<dbReference type="Proteomes" id="UP000033731">
    <property type="component" value="Unassembled WGS sequence"/>
</dbReference>
<dbReference type="InterPro" id="IPR036393">
    <property type="entry name" value="AceGlu_kinase-like_sf"/>
</dbReference>
<evidence type="ECO:0000313" key="13">
    <source>
        <dbReference type="EMBL" id="KJZ82119.1"/>
    </source>
</evidence>
<feature type="binding site" evidence="11">
    <location>
        <position position="77"/>
    </location>
    <ligand>
        <name>UMP</name>
        <dbReference type="ChEBI" id="CHEBI:57865"/>
    </ligand>
</feature>
<dbReference type="SUPFAM" id="SSF53633">
    <property type="entry name" value="Carbamate kinase-like"/>
    <property type="match status" value="1"/>
</dbReference>
<keyword evidence="7 11" id="KW-0418">Kinase</keyword>
<dbReference type="RefSeq" id="WP_034441180.1">
    <property type="nucleotide sequence ID" value="NZ_JMTK01000002.1"/>
</dbReference>
<dbReference type="GO" id="GO:0005524">
    <property type="term" value="F:ATP binding"/>
    <property type="evidence" value="ECO:0007669"/>
    <property type="project" value="UniProtKB-KW"/>
</dbReference>
<feature type="domain" description="Aspartate/glutamate/uridylate kinase" evidence="12">
    <location>
        <begin position="7"/>
        <end position="219"/>
    </location>
</feature>
<dbReference type="GO" id="GO:0044210">
    <property type="term" value="P:'de novo' CTP biosynthetic process"/>
    <property type="evidence" value="ECO:0007669"/>
    <property type="project" value="UniProtKB-UniRule"/>
</dbReference>
<keyword evidence="14" id="KW-1185">Reference proteome</keyword>
<evidence type="ECO:0000256" key="9">
    <source>
        <dbReference type="ARBA" id="ARBA00022975"/>
    </source>
</evidence>
<dbReference type="GO" id="GO:0005829">
    <property type="term" value="C:cytosol"/>
    <property type="evidence" value="ECO:0007669"/>
    <property type="project" value="TreeGrafter"/>
</dbReference>
<evidence type="ECO:0000256" key="4">
    <source>
        <dbReference type="ARBA" id="ARBA00022490"/>
    </source>
</evidence>
<feature type="binding site" evidence="11">
    <location>
        <begin position="12"/>
        <end position="15"/>
    </location>
    <ligand>
        <name>ATP</name>
        <dbReference type="ChEBI" id="CHEBI:30616"/>
    </ligand>
</feature>
<dbReference type="PIRSF" id="PIRSF005650">
    <property type="entry name" value="Uridylate_kin"/>
    <property type="match status" value="1"/>
</dbReference>
<sequence length="242" mass="25552">MSDLPYKRILLKVSGEALAGDSGFGIDMDSVDRICADIAEVHARGVEIGIVVGGGNIFRGSKIIAENYQPSERSTADSIGMLSTVINALVLDVALRKINVPTAILSSIFMPQVCEVFSCRNAVSYLSQGRVVIFSGGTGNAFLTTDSAAALRASEIGADVILKGTQVDGVYSADPKKDSSSTRYDSLTYSQILEKGLRVMDFASIVLARDGAIPIIVFSIHCPGGMLEVLSGLGRRTIISGE</sequence>
<feature type="binding site" evidence="11">
    <location>
        <position position="171"/>
    </location>
    <ligand>
        <name>ATP</name>
        <dbReference type="ChEBI" id="CHEBI:30616"/>
    </ligand>
</feature>
<keyword evidence="4 11" id="KW-0963">Cytoplasm</keyword>
<feature type="binding site" evidence="11">
    <location>
        <position position="55"/>
    </location>
    <ligand>
        <name>ATP</name>
        <dbReference type="ChEBI" id="CHEBI:30616"/>
    </ligand>
</feature>
<feature type="binding site" evidence="11">
    <location>
        <position position="165"/>
    </location>
    <ligand>
        <name>ATP</name>
        <dbReference type="ChEBI" id="CHEBI:30616"/>
    </ligand>
</feature>
<feature type="region of interest" description="Involved in allosteric activation by GTP" evidence="11">
    <location>
        <begin position="20"/>
        <end position="25"/>
    </location>
</feature>
<accession>A0A094Z4R7</accession>
<dbReference type="InterPro" id="IPR015963">
    <property type="entry name" value="Uridylate_kinase_bac"/>
</dbReference>
<keyword evidence="11" id="KW-0021">Allosteric enzyme</keyword>
<dbReference type="NCBIfam" id="TIGR02075">
    <property type="entry name" value="pyrH_bact"/>
    <property type="match status" value="1"/>
</dbReference>
<evidence type="ECO:0000256" key="1">
    <source>
        <dbReference type="ARBA" id="ARBA00004496"/>
    </source>
</evidence>
<keyword evidence="6 11" id="KW-0547">Nucleotide-binding</keyword>